<proteinExistence type="predicted"/>
<organism evidence="2 3">
    <name type="scientific">Parabacteroides johnsonii DSM 18315</name>
    <dbReference type="NCBI Taxonomy" id="537006"/>
    <lineage>
        <taxon>Bacteria</taxon>
        <taxon>Pseudomonadati</taxon>
        <taxon>Bacteroidota</taxon>
        <taxon>Bacteroidia</taxon>
        <taxon>Bacteroidales</taxon>
        <taxon>Tannerellaceae</taxon>
        <taxon>Parabacteroides</taxon>
    </lineage>
</organism>
<dbReference type="SUPFAM" id="SSF46955">
    <property type="entry name" value="Putative DNA-binding domain"/>
    <property type="match status" value="1"/>
</dbReference>
<gene>
    <name evidence="2" type="ORF">PRABACTJOHN_03062</name>
</gene>
<dbReference type="HOGENOM" id="CLU_133781_2_2_10"/>
<dbReference type="AlphaFoldDB" id="B7BDE2"/>
<dbReference type="InterPro" id="IPR009061">
    <property type="entry name" value="DNA-bd_dom_put_sf"/>
</dbReference>
<protein>
    <recommendedName>
        <fullName evidence="1">Helix-turn-helix domain-containing protein</fullName>
    </recommendedName>
</protein>
<dbReference type="InterPro" id="IPR041657">
    <property type="entry name" value="HTH_17"/>
</dbReference>
<accession>B7BDE2</accession>
<dbReference type="EMBL" id="ABYH01000332">
    <property type="protein sequence ID" value="EEC95546.1"/>
    <property type="molecule type" value="Genomic_DNA"/>
</dbReference>
<evidence type="ECO:0000313" key="3">
    <source>
        <dbReference type="Proteomes" id="UP000005510"/>
    </source>
</evidence>
<name>B7BDE2_9BACT</name>
<comment type="caution">
    <text evidence="2">The sequence shown here is derived from an EMBL/GenBank/DDBJ whole genome shotgun (WGS) entry which is preliminary data.</text>
</comment>
<dbReference type="PANTHER" id="PTHR34585">
    <property type="match status" value="1"/>
</dbReference>
<sequence>MYNLKNEANMYIENYEFKEWMQKLLDKLEEVGKGVRSLQNNPEVMPGDKLLDNQDLCLLFRVSTRTLQRLRAKKKLPFMMISGKAYYRASDVREFIRERFDVGTLRKFEKEHGDNKQ</sequence>
<dbReference type="Proteomes" id="UP000005510">
    <property type="component" value="Unassembled WGS sequence"/>
</dbReference>
<dbReference type="STRING" id="537006.PRABACTJOHN_03062"/>
<evidence type="ECO:0000259" key="1">
    <source>
        <dbReference type="Pfam" id="PF12728"/>
    </source>
</evidence>
<reference evidence="2 3" key="1">
    <citation type="submission" date="2008-10" db="EMBL/GenBank/DDBJ databases">
        <title>Draft genome sequence of Parabacteroides johnsonii (DSM 18315).</title>
        <authorList>
            <person name="Sudarsanam P."/>
            <person name="Ley R."/>
            <person name="Guruge J."/>
            <person name="Turnbaugh P.J."/>
            <person name="Mahowald M."/>
            <person name="Liep D."/>
            <person name="Gordon J."/>
        </authorList>
    </citation>
    <scope>NUCLEOTIDE SEQUENCE [LARGE SCALE GENOMIC DNA]</scope>
    <source>
        <strain evidence="2 3">DSM 18315</strain>
    </source>
</reference>
<reference evidence="2 3" key="2">
    <citation type="submission" date="2008-10" db="EMBL/GenBank/DDBJ databases">
        <authorList>
            <person name="Fulton L."/>
            <person name="Clifton S."/>
            <person name="Fulton B."/>
            <person name="Xu J."/>
            <person name="Minx P."/>
            <person name="Pepin K.H."/>
            <person name="Johnson M."/>
            <person name="Bhonagiri V."/>
            <person name="Nash W.E."/>
            <person name="Mardis E.R."/>
            <person name="Wilson R.K."/>
        </authorList>
    </citation>
    <scope>NUCLEOTIDE SEQUENCE [LARGE SCALE GENOMIC DNA]</scope>
    <source>
        <strain evidence="2 3">DSM 18315</strain>
    </source>
</reference>
<feature type="domain" description="Helix-turn-helix" evidence="1">
    <location>
        <begin position="50"/>
        <end position="99"/>
    </location>
</feature>
<evidence type="ECO:0000313" key="2">
    <source>
        <dbReference type="EMBL" id="EEC95546.1"/>
    </source>
</evidence>
<dbReference type="PANTHER" id="PTHR34585:SF22">
    <property type="entry name" value="HELIX-TURN-HELIX DOMAIN-CONTAINING PROTEIN"/>
    <property type="match status" value="1"/>
</dbReference>
<dbReference type="Pfam" id="PF12728">
    <property type="entry name" value="HTH_17"/>
    <property type="match status" value="1"/>
</dbReference>